<dbReference type="AlphaFoldDB" id="A0A077ZR25"/>
<keyword evidence="3" id="KW-1185">Reference proteome</keyword>
<reference evidence="2 3" key="1">
    <citation type="submission" date="2014-06" db="EMBL/GenBank/DDBJ databases">
        <authorList>
            <person name="Swart Estienne"/>
        </authorList>
    </citation>
    <scope>NUCLEOTIDE SEQUENCE [LARGE SCALE GENOMIC DNA]</scope>
    <source>
        <strain evidence="2 3">130c</strain>
    </source>
</reference>
<protein>
    <submittedName>
        <fullName evidence="2">Uncharacterized protein</fullName>
    </submittedName>
</protein>
<organism evidence="2 3">
    <name type="scientific">Stylonychia lemnae</name>
    <name type="common">Ciliate</name>
    <dbReference type="NCBI Taxonomy" id="5949"/>
    <lineage>
        <taxon>Eukaryota</taxon>
        <taxon>Sar</taxon>
        <taxon>Alveolata</taxon>
        <taxon>Ciliophora</taxon>
        <taxon>Intramacronucleata</taxon>
        <taxon>Spirotrichea</taxon>
        <taxon>Stichotrichia</taxon>
        <taxon>Sporadotrichida</taxon>
        <taxon>Oxytrichidae</taxon>
        <taxon>Stylonychinae</taxon>
        <taxon>Stylonychia</taxon>
    </lineage>
</organism>
<gene>
    <name evidence="2" type="primary">Contig14781.g15748</name>
    <name evidence="2" type="ORF">STYLEM_1322</name>
</gene>
<evidence type="ECO:0000313" key="3">
    <source>
        <dbReference type="Proteomes" id="UP000039865"/>
    </source>
</evidence>
<evidence type="ECO:0000256" key="1">
    <source>
        <dbReference type="SAM" id="Phobius"/>
    </source>
</evidence>
<keyword evidence="1" id="KW-1133">Transmembrane helix</keyword>
<accession>A0A077ZR25</accession>
<keyword evidence="1" id="KW-0472">Membrane</keyword>
<proteinExistence type="predicted"/>
<keyword evidence="1" id="KW-0812">Transmembrane</keyword>
<name>A0A077ZR25_STYLE</name>
<feature type="transmembrane region" description="Helical" evidence="1">
    <location>
        <begin position="59"/>
        <end position="78"/>
    </location>
</feature>
<dbReference type="EMBL" id="CCKQ01001257">
    <property type="protein sequence ID" value="CDW72363.1"/>
    <property type="molecule type" value="Genomic_DNA"/>
</dbReference>
<evidence type="ECO:0000313" key="2">
    <source>
        <dbReference type="EMBL" id="CDW72363.1"/>
    </source>
</evidence>
<dbReference type="InParanoid" id="A0A077ZR25"/>
<sequence>MYKVLPTMKYSKTQLQQKSLYMLEQETNSFIKKLAKNIPITIKVTTRLRILKYDGNSQVILISRLAFFILKSLILLISDCFN</sequence>
<dbReference type="Proteomes" id="UP000039865">
    <property type="component" value="Unassembled WGS sequence"/>
</dbReference>